<dbReference type="Proteomes" id="UP001149954">
    <property type="component" value="Unassembled WGS sequence"/>
</dbReference>
<reference evidence="2" key="1">
    <citation type="submission" date="2022-12" db="EMBL/GenBank/DDBJ databases">
        <authorList>
            <person name="Petersen C."/>
        </authorList>
    </citation>
    <scope>NUCLEOTIDE SEQUENCE</scope>
    <source>
        <strain evidence="2">IBT 29495</strain>
    </source>
</reference>
<organism evidence="2 3">
    <name type="scientific">Penicillium fimorum</name>
    <dbReference type="NCBI Taxonomy" id="1882269"/>
    <lineage>
        <taxon>Eukaryota</taxon>
        <taxon>Fungi</taxon>
        <taxon>Dikarya</taxon>
        <taxon>Ascomycota</taxon>
        <taxon>Pezizomycotina</taxon>
        <taxon>Eurotiomycetes</taxon>
        <taxon>Eurotiomycetidae</taxon>
        <taxon>Eurotiales</taxon>
        <taxon>Aspergillaceae</taxon>
        <taxon>Penicillium</taxon>
    </lineage>
</organism>
<evidence type="ECO:0000313" key="2">
    <source>
        <dbReference type="EMBL" id="KAJ5514834.1"/>
    </source>
</evidence>
<accession>A0A9X0CAS6</accession>
<proteinExistence type="predicted"/>
<comment type="caution">
    <text evidence="2">The sequence shown here is derived from an EMBL/GenBank/DDBJ whole genome shotgun (WGS) entry which is preliminary data.</text>
</comment>
<dbReference type="EMBL" id="JAPWDS010000002">
    <property type="protein sequence ID" value="KAJ5514834.1"/>
    <property type="molecule type" value="Genomic_DNA"/>
</dbReference>
<gene>
    <name evidence="2" type="ORF">N7463_004386</name>
</gene>
<protein>
    <submittedName>
        <fullName evidence="2">Uncharacterized protein</fullName>
    </submittedName>
</protein>
<dbReference type="AlphaFoldDB" id="A0A9X0CAS6"/>
<reference evidence="2" key="2">
    <citation type="journal article" date="2023" name="IMA Fungus">
        <title>Comparative genomic study of the Penicillium genus elucidates a diverse pangenome and 15 lateral gene transfer events.</title>
        <authorList>
            <person name="Petersen C."/>
            <person name="Sorensen T."/>
            <person name="Nielsen M.R."/>
            <person name="Sondergaard T.E."/>
            <person name="Sorensen J.L."/>
            <person name="Fitzpatrick D.A."/>
            <person name="Frisvad J.C."/>
            <person name="Nielsen K.L."/>
        </authorList>
    </citation>
    <scope>NUCLEOTIDE SEQUENCE</scope>
    <source>
        <strain evidence="2">IBT 29495</strain>
    </source>
</reference>
<feature type="region of interest" description="Disordered" evidence="1">
    <location>
        <begin position="62"/>
        <end position="100"/>
    </location>
</feature>
<name>A0A9X0CAS6_9EURO</name>
<evidence type="ECO:0000313" key="3">
    <source>
        <dbReference type="Proteomes" id="UP001149954"/>
    </source>
</evidence>
<sequence>MKDQAAESDFWIPDKVESCTQAWASLDKHHLVSEDDRLNLKLSTQYLLSFGAKPKREKLFAKKEASCNSTGARSNPPAHNKPGHRNTGRNSLPSMGYHLAPPPYTARPRCLPSCS</sequence>
<keyword evidence="3" id="KW-1185">Reference proteome</keyword>
<evidence type="ECO:0000256" key="1">
    <source>
        <dbReference type="SAM" id="MobiDB-lite"/>
    </source>
</evidence>